<feature type="compositionally biased region" description="Low complexity" evidence="1">
    <location>
        <begin position="186"/>
        <end position="195"/>
    </location>
</feature>
<dbReference type="Proteomes" id="UP001197093">
    <property type="component" value="Unassembled WGS sequence"/>
</dbReference>
<feature type="region of interest" description="Disordered" evidence="1">
    <location>
        <begin position="83"/>
        <end position="113"/>
    </location>
</feature>
<keyword evidence="3" id="KW-1185">Reference proteome</keyword>
<name>A0AAD4I235_9PEZI</name>
<sequence>MRVRGGLSTGFGGRLPRRNGDTAGSTAESTAENSAGASTDSSSFEPSIADVLVIKSMLTKGLSLPPEIVDTITDLAECWPHTTTEASFQEDPTRTARGSTGPENPRPPGTEFSADDFQEFVAAPTSLLAQPCRRIVFTINSHDQGFGGGYDDRGTYNSAWTWFEAGLERWCKTSPATTDPAEQETEQPSPQQPSLQVDDLCTVFPEVEPGPNPGEYAFKHPLFPQDHLTVQKNVVAERDFKVHRIVWNHTDDINPEHDTEAAVRLEQEGRGKATGNGQFVRDLKLGDVVTLWAKARFPNWANHVGSVRLDVYYAI</sequence>
<evidence type="ECO:0000313" key="3">
    <source>
        <dbReference type="Proteomes" id="UP001197093"/>
    </source>
</evidence>
<feature type="compositionally biased region" description="Polar residues" evidence="1">
    <location>
        <begin position="22"/>
        <end position="43"/>
    </location>
</feature>
<proteinExistence type="predicted"/>
<dbReference type="AlphaFoldDB" id="A0AAD4I235"/>
<dbReference type="EMBL" id="JAHCVI010000001">
    <property type="protein sequence ID" value="KAG7291931.1"/>
    <property type="molecule type" value="Genomic_DNA"/>
</dbReference>
<evidence type="ECO:0000256" key="1">
    <source>
        <dbReference type="SAM" id="MobiDB-lite"/>
    </source>
</evidence>
<reference evidence="2" key="1">
    <citation type="submission" date="2023-02" db="EMBL/GenBank/DDBJ databases">
        <authorList>
            <person name="Palmer J.M."/>
        </authorList>
    </citation>
    <scope>NUCLEOTIDE SEQUENCE</scope>
    <source>
        <strain evidence="2">FW57</strain>
    </source>
</reference>
<feature type="region of interest" description="Disordered" evidence="1">
    <location>
        <begin position="1"/>
        <end position="43"/>
    </location>
</feature>
<evidence type="ECO:0000313" key="2">
    <source>
        <dbReference type="EMBL" id="KAG7291931.1"/>
    </source>
</evidence>
<accession>A0AAD4I235</accession>
<comment type="caution">
    <text evidence="2">The sequence shown here is derived from an EMBL/GenBank/DDBJ whole genome shotgun (WGS) entry which is preliminary data.</text>
</comment>
<protein>
    <submittedName>
        <fullName evidence="2">Uncharacterized protein</fullName>
    </submittedName>
</protein>
<organism evidence="2 3">
    <name type="scientific">Staphylotrichum longicolle</name>
    <dbReference type="NCBI Taxonomy" id="669026"/>
    <lineage>
        <taxon>Eukaryota</taxon>
        <taxon>Fungi</taxon>
        <taxon>Dikarya</taxon>
        <taxon>Ascomycota</taxon>
        <taxon>Pezizomycotina</taxon>
        <taxon>Sordariomycetes</taxon>
        <taxon>Sordariomycetidae</taxon>
        <taxon>Sordariales</taxon>
        <taxon>Chaetomiaceae</taxon>
        <taxon>Staphylotrichum</taxon>
    </lineage>
</organism>
<feature type="region of interest" description="Disordered" evidence="1">
    <location>
        <begin position="174"/>
        <end position="195"/>
    </location>
</feature>
<gene>
    <name evidence="2" type="ORF">NEMBOFW57_001959</name>
</gene>